<keyword evidence="8" id="KW-1185">Reference proteome</keyword>
<evidence type="ECO:0000256" key="4">
    <source>
        <dbReference type="ARBA" id="ARBA00035256"/>
    </source>
</evidence>
<evidence type="ECO:0000313" key="7">
    <source>
        <dbReference type="EMBL" id="MDN4479603.1"/>
    </source>
</evidence>
<dbReference type="InterPro" id="IPR001865">
    <property type="entry name" value="Ribosomal_uS2"/>
</dbReference>
<dbReference type="SUPFAM" id="SSF52313">
    <property type="entry name" value="Ribosomal protein S2"/>
    <property type="match status" value="1"/>
</dbReference>
<dbReference type="InterPro" id="IPR023591">
    <property type="entry name" value="Ribosomal_uS2_flav_dom_sf"/>
</dbReference>
<dbReference type="CDD" id="cd01425">
    <property type="entry name" value="RPS2"/>
    <property type="match status" value="1"/>
</dbReference>
<dbReference type="Pfam" id="PF00318">
    <property type="entry name" value="Ribosomal_S2"/>
    <property type="match status" value="1"/>
</dbReference>
<dbReference type="RefSeq" id="WP_301140777.1">
    <property type="nucleotide sequence ID" value="NZ_JAUHQA010000001.1"/>
</dbReference>
<dbReference type="PANTHER" id="PTHR12534:SF0">
    <property type="entry name" value="SMALL RIBOSOMAL SUBUNIT PROTEIN US2M"/>
    <property type="match status" value="1"/>
</dbReference>
<organism evidence="7 8">
    <name type="scientific">Demequina muriae</name>
    <dbReference type="NCBI Taxonomy" id="3051664"/>
    <lineage>
        <taxon>Bacteria</taxon>
        <taxon>Bacillati</taxon>
        <taxon>Actinomycetota</taxon>
        <taxon>Actinomycetes</taxon>
        <taxon>Micrococcales</taxon>
        <taxon>Demequinaceae</taxon>
        <taxon>Demequina</taxon>
    </lineage>
</organism>
<comment type="similarity">
    <text evidence="1 5">Belongs to the universal ribosomal protein uS2 family.</text>
</comment>
<evidence type="ECO:0000256" key="3">
    <source>
        <dbReference type="ARBA" id="ARBA00023274"/>
    </source>
</evidence>
<feature type="compositionally biased region" description="Basic and acidic residues" evidence="6">
    <location>
        <begin position="259"/>
        <end position="279"/>
    </location>
</feature>
<dbReference type="PANTHER" id="PTHR12534">
    <property type="entry name" value="30S RIBOSOMAL PROTEIN S2 PROKARYOTIC AND ORGANELLAR"/>
    <property type="match status" value="1"/>
</dbReference>
<comment type="caution">
    <text evidence="7">The sequence shown here is derived from an EMBL/GenBank/DDBJ whole genome shotgun (WGS) entry which is preliminary data.</text>
</comment>
<evidence type="ECO:0000256" key="2">
    <source>
        <dbReference type="ARBA" id="ARBA00022980"/>
    </source>
</evidence>
<keyword evidence="3 5" id="KW-0687">Ribonucleoprotein</keyword>
<dbReference type="Gene3D" id="1.10.287.610">
    <property type="entry name" value="Helix hairpin bin"/>
    <property type="match status" value="1"/>
</dbReference>
<protein>
    <recommendedName>
        <fullName evidence="4 5">Small ribosomal subunit protein uS2</fullName>
    </recommendedName>
</protein>
<dbReference type="GO" id="GO:0005840">
    <property type="term" value="C:ribosome"/>
    <property type="evidence" value="ECO:0007669"/>
    <property type="project" value="UniProtKB-KW"/>
</dbReference>
<dbReference type="PROSITE" id="PS00962">
    <property type="entry name" value="RIBOSOMAL_S2_1"/>
    <property type="match status" value="1"/>
</dbReference>
<dbReference type="HAMAP" id="MF_00291_B">
    <property type="entry name" value="Ribosomal_uS2_B"/>
    <property type="match status" value="1"/>
</dbReference>
<dbReference type="EMBL" id="JAUHQA010000001">
    <property type="protein sequence ID" value="MDN4479603.1"/>
    <property type="molecule type" value="Genomic_DNA"/>
</dbReference>
<feature type="compositionally biased region" description="Basic and acidic residues" evidence="6">
    <location>
        <begin position="310"/>
        <end position="326"/>
    </location>
</feature>
<feature type="compositionally biased region" description="Acidic residues" evidence="6">
    <location>
        <begin position="294"/>
        <end position="308"/>
    </location>
</feature>
<dbReference type="Gene3D" id="3.40.50.10490">
    <property type="entry name" value="Glucose-6-phosphate isomerase like protein, domain 1"/>
    <property type="match status" value="1"/>
</dbReference>
<accession>A0ABT8GDU0</accession>
<dbReference type="PRINTS" id="PR00395">
    <property type="entry name" value="RIBOSOMALS2"/>
</dbReference>
<feature type="compositionally biased region" description="Basic and acidic residues" evidence="6">
    <location>
        <begin position="344"/>
        <end position="364"/>
    </location>
</feature>
<proteinExistence type="inferred from homology"/>
<evidence type="ECO:0000256" key="5">
    <source>
        <dbReference type="HAMAP-Rule" id="MF_00291"/>
    </source>
</evidence>
<evidence type="ECO:0000256" key="6">
    <source>
        <dbReference type="SAM" id="MobiDB-lite"/>
    </source>
</evidence>
<feature type="compositionally biased region" description="Basic residues" evidence="6">
    <location>
        <begin position="330"/>
        <end position="342"/>
    </location>
</feature>
<feature type="region of interest" description="Disordered" evidence="6">
    <location>
        <begin position="259"/>
        <end position="364"/>
    </location>
</feature>
<name>A0ABT8GDU0_9MICO</name>
<reference evidence="7" key="1">
    <citation type="submission" date="2023-06" db="EMBL/GenBank/DDBJ databases">
        <title>Egi l300058.</title>
        <authorList>
            <person name="Gao L."/>
            <person name="Fang B.-Z."/>
            <person name="Li W.-J."/>
        </authorList>
    </citation>
    <scope>NUCLEOTIDE SEQUENCE</scope>
    <source>
        <strain evidence="7">EGI L300058</strain>
    </source>
</reference>
<gene>
    <name evidence="5 7" type="primary">rpsB</name>
    <name evidence="7" type="ORF">QQX02_01515</name>
</gene>
<dbReference type="NCBIfam" id="TIGR01011">
    <property type="entry name" value="rpsB_bact"/>
    <property type="match status" value="1"/>
</dbReference>
<keyword evidence="2 5" id="KW-0689">Ribosomal protein</keyword>
<dbReference type="InterPro" id="IPR018130">
    <property type="entry name" value="Ribosomal_uS2_CS"/>
</dbReference>
<dbReference type="Proteomes" id="UP001172708">
    <property type="component" value="Unassembled WGS sequence"/>
</dbReference>
<evidence type="ECO:0000313" key="8">
    <source>
        <dbReference type="Proteomes" id="UP001172708"/>
    </source>
</evidence>
<evidence type="ECO:0000256" key="1">
    <source>
        <dbReference type="ARBA" id="ARBA00006242"/>
    </source>
</evidence>
<dbReference type="InterPro" id="IPR005706">
    <property type="entry name" value="Ribosomal_uS2_bac/mit/plastid"/>
</dbReference>
<sequence length="364" mass="39510">MAVVTMRQLLDSGVHFGHQTSRWNPKMKRFIFTERNGIYIIDLQQSLAMIDSAYEFVRDTVAHGGTVLFVGTKRQAQEQIAEQAKRVGMPFVNERWLGGMLTNFQTVSKRVSRLKELEEIDFDDVAGSGRTKKELLGMRREKDKLDKTLGGIRDMAKTPSVVWIVDTNKEHLAVDEARKLGIPVVGILDSNCDPDQVAYGIPGNDDAIRAVGLLTRVIADAVAEGVRIRHTPKGDEAEADGAAEPLAEWEQELLGGDKDEAKAEKSDAKADKDEAKADEAEATSDEPEVKADDAETAEDAAPEADAPAETDAKDEKADEAAAEKPAPKKAPAKKPAPKKPAAKKTADADEAKADEPAAETADEK</sequence>